<comment type="caution">
    <text evidence="12">The sequence shown here is derived from an EMBL/GenBank/DDBJ whole genome shotgun (WGS) entry which is preliminary data.</text>
</comment>
<evidence type="ECO:0000256" key="1">
    <source>
        <dbReference type="ARBA" id="ARBA00004141"/>
    </source>
</evidence>
<dbReference type="CDD" id="cd03232">
    <property type="entry name" value="ABCG_PDR_domain2"/>
    <property type="match status" value="1"/>
</dbReference>
<dbReference type="GO" id="GO:0016020">
    <property type="term" value="C:membrane"/>
    <property type="evidence" value="ECO:0007669"/>
    <property type="project" value="UniProtKB-SubCell"/>
</dbReference>
<evidence type="ECO:0000256" key="5">
    <source>
        <dbReference type="ARBA" id="ARBA00022840"/>
    </source>
</evidence>
<dbReference type="Proteomes" id="UP000279259">
    <property type="component" value="Unassembled WGS sequence"/>
</dbReference>
<dbReference type="FunFam" id="3.40.50.300:FF:000054">
    <property type="entry name" value="ABC multidrug transporter atrF"/>
    <property type="match status" value="1"/>
</dbReference>
<evidence type="ECO:0000259" key="11">
    <source>
        <dbReference type="PROSITE" id="PS50893"/>
    </source>
</evidence>
<evidence type="ECO:0000256" key="9">
    <source>
        <dbReference type="SAM" id="MobiDB-lite"/>
    </source>
</evidence>
<dbReference type="Pfam" id="PF06422">
    <property type="entry name" value="PDR_CDR"/>
    <property type="match status" value="1"/>
</dbReference>
<dbReference type="PANTHER" id="PTHR19241">
    <property type="entry name" value="ATP-BINDING CASSETTE TRANSPORTER"/>
    <property type="match status" value="1"/>
</dbReference>
<keyword evidence="3 10" id="KW-0812">Transmembrane</keyword>
<feature type="transmembrane region" description="Helical" evidence="10">
    <location>
        <begin position="708"/>
        <end position="729"/>
    </location>
</feature>
<evidence type="ECO:0000256" key="6">
    <source>
        <dbReference type="ARBA" id="ARBA00022989"/>
    </source>
</evidence>
<proteinExistence type="predicted"/>
<dbReference type="Gene3D" id="3.40.50.300">
    <property type="entry name" value="P-loop containing nucleotide triphosphate hydrolases"/>
    <property type="match status" value="2"/>
</dbReference>
<evidence type="ECO:0000256" key="4">
    <source>
        <dbReference type="ARBA" id="ARBA00022741"/>
    </source>
</evidence>
<feature type="transmembrane region" description="Helical" evidence="10">
    <location>
        <begin position="1393"/>
        <end position="1413"/>
    </location>
</feature>
<evidence type="ECO:0000256" key="3">
    <source>
        <dbReference type="ARBA" id="ARBA00022692"/>
    </source>
</evidence>
<reference evidence="12 13" key="1">
    <citation type="submission" date="2018-11" db="EMBL/GenBank/DDBJ databases">
        <title>Genome sequence of Saitozyma podzolica DSM 27192.</title>
        <authorList>
            <person name="Aliyu H."/>
            <person name="Gorte O."/>
            <person name="Ochsenreither K."/>
        </authorList>
    </citation>
    <scope>NUCLEOTIDE SEQUENCE [LARGE SCALE GENOMIC DNA]</scope>
    <source>
        <strain evidence="12 13">DSM 27192</strain>
    </source>
</reference>
<comment type="catalytic activity">
    <reaction evidence="8">
        <text>itraconazole(in) + ATP + H2O = itraconazole(out) + ADP + phosphate + H(+)</text>
        <dbReference type="Rhea" id="RHEA:33503"/>
        <dbReference type="ChEBI" id="CHEBI:6076"/>
        <dbReference type="ChEBI" id="CHEBI:15377"/>
        <dbReference type="ChEBI" id="CHEBI:15378"/>
        <dbReference type="ChEBI" id="CHEBI:30616"/>
        <dbReference type="ChEBI" id="CHEBI:43474"/>
        <dbReference type="ChEBI" id="CHEBI:456216"/>
    </reaction>
    <physiologicalReaction direction="left-to-right" evidence="8">
        <dbReference type="Rhea" id="RHEA:33504"/>
    </physiologicalReaction>
</comment>
<dbReference type="InterPro" id="IPR034001">
    <property type="entry name" value="ABCG_PDR_1"/>
</dbReference>
<evidence type="ECO:0000313" key="13">
    <source>
        <dbReference type="Proteomes" id="UP000279259"/>
    </source>
</evidence>
<dbReference type="GO" id="GO:0016887">
    <property type="term" value="F:ATP hydrolysis activity"/>
    <property type="evidence" value="ECO:0007669"/>
    <property type="project" value="InterPro"/>
</dbReference>
<dbReference type="GO" id="GO:0140359">
    <property type="term" value="F:ABC-type transporter activity"/>
    <property type="evidence" value="ECO:0007669"/>
    <property type="project" value="InterPro"/>
</dbReference>
<dbReference type="InterPro" id="IPR013525">
    <property type="entry name" value="ABC2_TM"/>
</dbReference>
<evidence type="ECO:0000256" key="2">
    <source>
        <dbReference type="ARBA" id="ARBA00022448"/>
    </source>
</evidence>
<feature type="compositionally biased region" description="Low complexity" evidence="9">
    <location>
        <begin position="93"/>
        <end position="104"/>
    </location>
</feature>
<sequence>MSGAANEITLGAPFTANPENATPGTDPDVDHTVAETEQDAAVSPAEQPNPIQLLCQPAATDNDAIPAGDAAKHESSPKWGDRRSSEVAEDGAEGANNGGPAAPEHLGQQASASSSMDFVADLGVRAFRFFVERRSLQRSSGGFPTCRRISGYGGKPERVITQQSAADVEKAKAEKEEFNLADVLRSGKEKQDRAGIKHKAVGVAWDELEVIGAGGLKINIRNFSSAIIEQFMMPVLSVLGLVGYKPFASKPRMILRKSSGVLRPGEMCLVLGRPGAGCSTFLKSIANQREGFMEVNGDVTYAGVGWKEMVKLYSGEVVYNMEDDDHLPTLTVAQTVRFALSLKTPRKRIPGVSPKQFQNEVLEMLLSMLNIKHTANTVVGNAFIRGVSGGERKRVSIAEMFCSGAALGSWDNSTRGLDASTALDYAKSLRLLTDIMQQTTFVSLYQAGEGIYQQFDKVLVLNESHVVYFGPSTEARQYMVGLGYKDLPRQTSADYLSGCTDPNERQFADGKDVDSVPSTPERMEEAYRQSDIYRRMMVEKDEYKKHMAEDERHREEFRQAVHEQKQKGVRTKSPYTAPFISQVWAITKRQTILKFQDKFGIYTGYGTSIVIALIVGSVYFRLPTSASGAFTRGGLLFLGLLFNALTSFSELPGQMMGRPILYRQVGYRFYRPSAFAVAAVAADVPFNASNIFFFSIILYFMGGLYSSAGAYFMFYLFVFTTFMVMAGFFRTLGVATKDYNVAARLASVLISLMVTYTGYLIPVFAMKRWLFWIFYLNPLSYGYEAIFANEFSRINLTCDSAYIIPRNIPSADITGFPDTVGPNQVCGLTSAKAGQSVISGTQYMNAAFEYSKSHIWRNYGILLGFFVFFMVLQMLFVRFYLVSVESAKHLQIELLQQGQKHFSIVVFKKENKEHKKLNERLSERKEAFRAGKLDQDLSGLKMKPQPFTWEHLNYSVPVKGGQKRLLNDVFGYVKPGTLTALMGASGAGKTTLLDVLADRKSIGVVSGDILMNGKRIDRDFQRGCGYAEQLDVHEWTATVREALRFSAYLRQPQEVPVTEKDDYVEDIIELLELQDLADGMIGFPGFGLSVEARKRVTIGVELAAKPELLLFLDEPTSGLDGQSAYNIVRFLRKLTAAGQKILCTIHQPNALLFQSFDRLLLLQRGGECVYFDDIGPDSRVLIDYLERNGAKVPHDANPAEFMLEAIGAGSRKRIGGDWGEKWRNSPQFVEVKVEINRLKQEAVANQEQLVGKRSEYATAFMFQFKTVLGRTNSALWRNADYQWTRLFAHIAIALVVGLTFLRLDDSLQSLQYRVFAVFFATILPALILAQIEPQYITSRMTFNREASSKMYSSTIFALTQMLAEMPYSVGCAVAFFLLLYYMVGFPTAATRAGYFFAMVLVTEIYSVTLGQALAALSPSIIVAALFNPFLLVLFSVFCGVTAPYPDLPYFWRSWMYWLDPFTWLVKGLVTTCLHDVPVVCQTNEFLLFPPPSGQTCGQYANGFANAIGAYINNPNATDMCEYCQYSVGDSFYSRLNMDYSQRGESIGIFVAFLIFNIFVLLVAAGFLKWSKR</sequence>
<feature type="transmembrane region" description="Helical" evidence="10">
    <location>
        <begin position="674"/>
        <end position="702"/>
    </location>
</feature>
<accession>A0A427YX16</accession>
<feature type="transmembrane region" description="Helical" evidence="10">
    <location>
        <begin position="1350"/>
        <end position="1381"/>
    </location>
</feature>
<dbReference type="SMART" id="SM00382">
    <property type="entry name" value="AAA"/>
    <property type="match status" value="2"/>
</dbReference>
<keyword evidence="13" id="KW-1185">Reference proteome</keyword>
<dbReference type="PROSITE" id="PS50893">
    <property type="entry name" value="ABC_TRANSPORTER_2"/>
    <property type="match status" value="2"/>
</dbReference>
<feature type="transmembrane region" description="Helical" evidence="10">
    <location>
        <begin position="859"/>
        <end position="881"/>
    </location>
</feature>
<evidence type="ECO:0000313" key="12">
    <source>
        <dbReference type="EMBL" id="RSH95561.1"/>
    </source>
</evidence>
<organism evidence="12 13">
    <name type="scientific">Saitozyma podzolica</name>
    <dbReference type="NCBI Taxonomy" id="1890683"/>
    <lineage>
        <taxon>Eukaryota</taxon>
        <taxon>Fungi</taxon>
        <taxon>Dikarya</taxon>
        <taxon>Basidiomycota</taxon>
        <taxon>Agaricomycotina</taxon>
        <taxon>Tremellomycetes</taxon>
        <taxon>Tremellales</taxon>
        <taxon>Trimorphomycetaceae</taxon>
        <taxon>Saitozyma</taxon>
    </lineage>
</organism>
<dbReference type="CDD" id="cd03233">
    <property type="entry name" value="ABCG_PDR_domain1"/>
    <property type="match status" value="1"/>
</dbReference>
<keyword evidence="6 10" id="KW-1133">Transmembrane helix</keyword>
<keyword evidence="5" id="KW-0067">ATP-binding</keyword>
<feature type="transmembrane region" description="Helical" evidence="10">
    <location>
        <begin position="634"/>
        <end position="653"/>
    </location>
</feature>
<keyword evidence="7 10" id="KW-0472">Membrane</keyword>
<dbReference type="STRING" id="1890683.A0A427YX16"/>
<keyword evidence="2" id="KW-0813">Transport</keyword>
<evidence type="ECO:0000256" key="10">
    <source>
        <dbReference type="SAM" id="Phobius"/>
    </source>
</evidence>
<feature type="transmembrane region" description="Helical" evidence="10">
    <location>
        <begin position="1546"/>
        <end position="1567"/>
    </location>
</feature>
<dbReference type="OrthoDB" id="245989at2759"/>
<comment type="subcellular location">
    <subcellularLocation>
        <location evidence="1">Membrane</location>
        <topology evidence="1">Multi-pass membrane protein</topology>
    </subcellularLocation>
</comment>
<dbReference type="InterPro" id="IPR010929">
    <property type="entry name" value="PDR_CDR_ABC"/>
</dbReference>
<feature type="domain" description="ABC transporter" evidence="11">
    <location>
        <begin position="947"/>
        <end position="1189"/>
    </location>
</feature>
<dbReference type="Pfam" id="PF00005">
    <property type="entry name" value="ABC_tran"/>
    <property type="match status" value="2"/>
</dbReference>
<dbReference type="InterPro" id="IPR017871">
    <property type="entry name" value="ABC_transporter-like_CS"/>
</dbReference>
<dbReference type="GO" id="GO:0005524">
    <property type="term" value="F:ATP binding"/>
    <property type="evidence" value="ECO:0007669"/>
    <property type="project" value="UniProtKB-KW"/>
</dbReference>
<dbReference type="InterPro" id="IPR003439">
    <property type="entry name" value="ABC_transporter-like_ATP-bd"/>
</dbReference>
<protein>
    <recommendedName>
        <fullName evidence="11">ABC transporter domain-containing protein</fullName>
    </recommendedName>
</protein>
<feature type="transmembrane region" description="Helical" evidence="10">
    <location>
        <begin position="599"/>
        <end position="622"/>
    </location>
</feature>
<name>A0A427YX16_9TREE</name>
<evidence type="ECO:0000256" key="8">
    <source>
        <dbReference type="ARBA" id="ARBA00051750"/>
    </source>
</evidence>
<feature type="transmembrane region" description="Helical" evidence="10">
    <location>
        <begin position="1286"/>
        <end position="1303"/>
    </location>
</feature>
<feature type="transmembrane region" description="Helical" evidence="10">
    <location>
        <begin position="1309"/>
        <end position="1329"/>
    </location>
</feature>
<feature type="compositionally biased region" description="Basic and acidic residues" evidence="9">
    <location>
        <begin position="70"/>
        <end position="86"/>
    </location>
</feature>
<dbReference type="SUPFAM" id="SSF52540">
    <property type="entry name" value="P-loop containing nucleoside triphosphate hydrolases"/>
    <property type="match status" value="2"/>
</dbReference>
<gene>
    <name evidence="12" type="ORF">EHS25_000653</name>
</gene>
<feature type="domain" description="ABC transporter" evidence="11">
    <location>
        <begin position="236"/>
        <end position="488"/>
    </location>
</feature>
<keyword evidence="4" id="KW-0547">Nucleotide-binding</keyword>
<dbReference type="InterPro" id="IPR003593">
    <property type="entry name" value="AAA+_ATPase"/>
</dbReference>
<dbReference type="InterPro" id="IPR034003">
    <property type="entry name" value="ABCG_PDR_2"/>
</dbReference>
<dbReference type="InterPro" id="IPR027417">
    <property type="entry name" value="P-loop_NTPase"/>
</dbReference>
<dbReference type="Pfam" id="PF01061">
    <property type="entry name" value="ABC2_membrane"/>
    <property type="match status" value="2"/>
</dbReference>
<feature type="region of interest" description="Disordered" evidence="9">
    <location>
        <begin position="1"/>
        <end position="112"/>
    </location>
</feature>
<feature type="transmembrane region" description="Helical" evidence="10">
    <location>
        <begin position="1420"/>
        <end position="1444"/>
    </location>
</feature>
<dbReference type="EMBL" id="RSCD01000001">
    <property type="protein sequence ID" value="RSH95561.1"/>
    <property type="molecule type" value="Genomic_DNA"/>
</dbReference>
<evidence type="ECO:0000256" key="7">
    <source>
        <dbReference type="ARBA" id="ARBA00023136"/>
    </source>
</evidence>
<feature type="transmembrane region" description="Helical" evidence="10">
    <location>
        <begin position="741"/>
        <end position="765"/>
    </location>
</feature>
<dbReference type="PROSITE" id="PS00211">
    <property type="entry name" value="ABC_TRANSPORTER_1"/>
    <property type="match status" value="1"/>
</dbReference>